<feature type="region of interest" description="Disordered" evidence="4">
    <location>
        <begin position="764"/>
        <end position="786"/>
    </location>
</feature>
<evidence type="ECO:0000259" key="5">
    <source>
        <dbReference type="Pfam" id="PF03101"/>
    </source>
</evidence>
<dbReference type="InterPro" id="IPR027806">
    <property type="entry name" value="HARBI1_dom"/>
</dbReference>
<dbReference type="GO" id="GO:0008270">
    <property type="term" value="F:zinc ion binding"/>
    <property type="evidence" value="ECO:0007669"/>
    <property type="project" value="UniProtKB-UniRule"/>
</dbReference>
<dbReference type="PANTHER" id="PTHR31669:SF283">
    <property type="entry name" value="PROTEIN FAR1-RELATED SEQUENCE"/>
    <property type="match status" value="1"/>
</dbReference>
<comment type="cofactor">
    <cofactor evidence="1">
        <name>a divalent metal cation</name>
        <dbReference type="ChEBI" id="CHEBI:60240"/>
    </cofactor>
</comment>
<keyword evidence="3" id="KW-0862">Zinc</keyword>
<evidence type="ECO:0000256" key="1">
    <source>
        <dbReference type="ARBA" id="ARBA00001968"/>
    </source>
</evidence>
<accession>A0A2N9F6M2</accession>
<sequence length="786" mass="89989">MSIKEQVVIFLHTIGHNVRFRVAAGRFHRSVETIHRYFRVVLKGVFLLYKHVVRLPDNETHPDIRNNRRFYPYFKDCIGAIDGTHIRASVPIEIQGRFRGRKDGTTQNVLAAITFDLKFCYVLAGWEGSAHDSRVLDDALHRSNGLKIPEGAEPFWSFETQVEVVLACCVLHNHIVGVDPDDPIMGDTASEANPTHVQYLNKKIEFYDKMAIVVGKDVATGSYAYSWGDETSHNPPVELDGESDSTKAVRSQGPVDTNELYEAVMSTEGFPEEMLASAFDYMVQEEKVVAVMSTQETDSVRSFAANNSFVEDLSHPVEGNIQDIPESLLRNSVIEPRVGMDFDSLLQVTEFYKNYAYSKGFATMTRSSRKNKGFTETSYINLKCNREGRYCSLVDDASKKRSTIKNSCEAGIKAPMDITDRKLRMLGFIENHNHDLSLSKSKNFAAFRHISTDTRRRLLINDNADVRVNSSIKSAIVEAGGYENVTYNQKDVRNFLDKERRLKCREGDGQALHDYFVRMQVEELEEKWNHTIISHHLEENEWLAKLYEERERWVLAFLNSNFFAGMSSTQRSESMNAFFDVYLHSSTTLKVFVEQFENAMQNKGCIVKEVVRSGEEVKYKIQDEAETVRLFEVRFSSFECLVGCVCRMYILDRWKKDIKRKHTYVSTCTNDVQHNPVLERYEKLHRLAADVLEIGAESVENFNILEKLLIDLKDNFPRSCDKQPLSQRKNSVGAASDVVRTKVVRSPMVVKRKGRPRTKRLKLSMEEEVVSKPKKKRNTAAARNLA</sequence>
<dbReference type="InterPro" id="IPR031052">
    <property type="entry name" value="FHY3/FAR1"/>
</dbReference>
<dbReference type="InterPro" id="IPR004330">
    <property type="entry name" value="FAR1_DNA_bnd_dom"/>
</dbReference>
<dbReference type="GO" id="GO:0006355">
    <property type="term" value="P:regulation of DNA-templated transcription"/>
    <property type="evidence" value="ECO:0007669"/>
    <property type="project" value="UniProtKB-UniRule"/>
</dbReference>
<evidence type="ECO:0000259" key="7">
    <source>
        <dbReference type="Pfam" id="PF26138"/>
    </source>
</evidence>
<feature type="domain" description="FAR1" evidence="5">
    <location>
        <begin position="350"/>
        <end position="436"/>
    </location>
</feature>
<comment type="similarity">
    <text evidence="3">Belongs to the FHY3/FAR1 family.</text>
</comment>
<dbReference type="Pfam" id="PF26138">
    <property type="entry name" value="DUF8040"/>
    <property type="match status" value="1"/>
</dbReference>
<reference evidence="8" key="1">
    <citation type="submission" date="2018-02" db="EMBL/GenBank/DDBJ databases">
        <authorList>
            <person name="Cohen D.B."/>
            <person name="Kent A.D."/>
        </authorList>
    </citation>
    <scope>NUCLEOTIDE SEQUENCE</scope>
</reference>
<dbReference type="GO" id="GO:0005634">
    <property type="term" value="C:nucleus"/>
    <property type="evidence" value="ECO:0007669"/>
    <property type="project" value="UniProtKB-SubCell"/>
</dbReference>
<organism evidence="8">
    <name type="scientific">Fagus sylvatica</name>
    <name type="common">Beechnut</name>
    <dbReference type="NCBI Taxonomy" id="28930"/>
    <lineage>
        <taxon>Eukaryota</taxon>
        <taxon>Viridiplantae</taxon>
        <taxon>Streptophyta</taxon>
        <taxon>Embryophyta</taxon>
        <taxon>Tracheophyta</taxon>
        <taxon>Spermatophyta</taxon>
        <taxon>Magnoliopsida</taxon>
        <taxon>eudicotyledons</taxon>
        <taxon>Gunneridae</taxon>
        <taxon>Pentapetalae</taxon>
        <taxon>rosids</taxon>
        <taxon>fabids</taxon>
        <taxon>Fagales</taxon>
        <taxon>Fagaceae</taxon>
        <taxon>Fagus</taxon>
    </lineage>
</organism>
<gene>
    <name evidence="8" type="ORF">FSB_LOCUS10391</name>
</gene>
<evidence type="ECO:0000256" key="4">
    <source>
        <dbReference type="SAM" id="MobiDB-lite"/>
    </source>
</evidence>
<proteinExistence type="inferred from homology"/>
<evidence type="ECO:0000256" key="2">
    <source>
        <dbReference type="ARBA" id="ARBA00022723"/>
    </source>
</evidence>
<keyword evidence="3" id="KW-0539">Nucleus</keyword>
<dbReference type="AlphaFoldDB" id="A0A2N9F6M2"/>
<evidence type="ECO:0000313" key="8">
    <source>
        <dbReference type="EMBL" id="SPC82509.1"/>
    </source>
</evidence>
<feature type="domain" description="DUF8040" evidence="7">
    <location>
        <begin position="1"/>
        <end position="45"/>
    </location>
</feature>
<keyword evidence="3" id="KW-0863">Zinc-finger</keyword>
<dbReference type="InterPro" id="IPR058353">
    <property type="entry name" value="DUF8040"/>
</dbReference>
<feature type="region of interest" description="Disordered" evidence="4">
    <location>
        <begin position="229"/>
        <end position="253"/>
    </location>
</feature>
<dbReference type="Pfam" id="PF13359">
    <property type="entry name" value="DDE_Tnp_4"/>
    <property type="match status" value="1"/>
</dbReference>
<comment type="function">
    <text evidence="3">Putative transcription activator involved in regulating light control of development.</text>
</comment>
<feature type="domain" description="DDE Tnp4" evidence="6">
    <location>
        <begin position="81"/>
        <end position="137"/>
    </location>
</feature>
<dbReference type="Pfam" id="PF03101">
    <property type="entry name" value="FAR1"/>
    <property type="match status" value="1"/>
</dbReference>
<evidence type="ECO:0000256" key="3">
    <source>
        <dbReference type="RuleBase" id="RU367018"/>
    </source>
</evidence>
<protein>
    <recommendedName>
        <fullName evidence="3">Protein FAR1-RELATED SEQUENCE</fullName>
    </recommendedName>
</protein>
<keyword evidence="2 3" id="KW-0479">Metal-binding</keyword>
<dbReference type="EMBL" id="OIVN01000583">
    <property type="protein sequence ID" value="SPC82509.1"/>
    <property type="molecule type" value="Genomic_DNA"/>
</dbReference>
<comment type="subcellular location">
    <subcellularLocation>
        <location evidence="3">Nucleus</location>
    </subcellularLocation>
</comment>
<evidence type="ECO:0000259" key="6">
    <source>
        <dbReference type="Pfam" id="PF13359"/>
    </source>
</evidence>
<dbReference type="PANTHER" id="PTHR31669">
    <property type="entry name" value="PROTEIN FAR1-RELATED SEQUENCE 10-RELATED"/>
    <property type="match status" value="1"/>
</dbReference>
<name>A0A2N9F6M2_FAGSY</name>